<keyword evidence="4" id="KW-0325">Glycoprotein</keyword>
<feature type="domain" description="FAS1" evidence="10">
    <location>
        <begin position="34"/>
        <end position="181"/>
    </location>
</feature>
<dbReference type="PROSITE" id="PS50213">
    <property type="entry name" value="FAS1"/>
    <property type="match status" value="1"/>
</dbReference>
<protein>
    <recommendedName>
        <fullName evidence="10">FAS1 domain-containing protein</fullName>
    </recommendedName>
</protein>
<dbReference type="InterPro" id="IPR033254">
    <property type="entry name" value="Plant_FLA"/>
</dbReference>
<evidence type="ECO:0000313" key="11">
    <source>
        <dbReference type="EMBL" id="CAK9312891.1"/>
    </source>
</evidence>
<dbReference type="PANTHER" id="PTHR32382">
    <property type="entry name" value="FASCICLIN-LIKE ARABINOGALACTAN PROTEIN"/>
    <property type="match status" value="1"/>
</dbReference>
<dbReference type="InterPro" id="IPR000782">
    <property type="entry name" value="FAS1_domain"/>
</dbReference>
<evidence type="ECO:0000256" key="3">
    <source>
        <dbReference type="ARBA" id="ARBA00022475"/>
    </source>
</evidence>
<gene>
    <name evidence="11" type="ORF">CITCOLO1_LOCUS4601</name>
</gene>
<evidence type="ECO:0000256" key="5">
    <source>
        <dbReference type="ARBA" id="ARBA00022729"/>
    </source>
</evidence>
<dbReference type="Proteomes" id="UP001642487">
    <property type="component" value="Chromosome 11"/>
</dbReference>
<organism evidence="11 12">
    <name type="scientific">Citrullus colocynthis</name>
    <name type="common">colocynth</name>
    <dbReference type="NCBI Taxonomy" id="252529"/>
    <lineage>
        <taxon>Eukaryota</taxon>
        <taxon>Viridiplantae</taxon>
        <taxon>Streptophyta</taxon>
        <taxon>Embryophyta</taxon>
        <taxon>Tracheophyta</taxon>
        <taxon>Spermatophyta</taxon>
        <taxon>Magnoliopsida</taxon>
        <taxon>eudicotyledons</taxon>
        <taxon>Gunneridae</taxon>
        <taxon>Pentapetalae</taxon>
        <taxon>rosids</taxon>
        <taxon>fabids</taxon>
        <taxon>Cucurbitales</taxon>
        <taxon>Cucurbitaceae</taxon>
        <taxon>Benincaseae</taxon>
        <taxon>Citrullus</taxon>
    </lineage>
</organism>
<comment type="similarity">
    <text evidence="2">Belongs to the fasciclin-like AGP family.</text>
</comment>
<feature type="compositionally biased region" description="Low complexity" evidence="8">
    <location>
        <begin position="225"/>
        <end position="252"/>
    </location>
</feature>
<evidence type="ECO:0000256" key="8">
    <source>
        <dbReference type="SAM" id="MobiDB-lite"/>
    </source>
</evidence>
<keyword evidence="6" id="KW-0472">Membrane</keyword>
<accession>A0ABP0Y136</accession>
<evidence type="ECO:0000256" key="9">
    <source>
        <dbReference type="SAM" id="SignalP"/>
    </source>
</evidence>
<feature type="compositionally biased region" description="Low complexity" evidence="8">
    <location>
        <begin position="200"/>
        <end position="216"/>
    </location>
</feature>
<keyword evidence="5 9" id="KW-0732">Signal</keyword>
<keyword evidence="4" id="KW-0336">GPI-anchor</keyword>
<dbReference type="InterPro" id="IPR036378">
    <property type="entry name" value="FAS1_dom_sf"/>
</dbReference>
<evidence type="ECO:0000256" key="2">
    <source>
        <dbReference type="ARBA" id="ARBA00007843"/>
    </source>
</evidence>
<keyword evidence="12" id="KW-1185">Reference proteome</keyword>
<keyword evidence="3" id="KW-1003">Cell membrane</keyword>
<evidence type="ECO:0000313" key="12">
    <source>
        <dbReference type="Proteomes" id="UP001642487"/>
    </source>
</evidence>
<name>A0ABP0Y136_9ROSI</name>
<reference evidence="11 12" key="1">
    <citation type="submission" date="2024-03" db="EMBL/GenBank/DDBJ databases">
        <authorList>
            <person name="Gkanogiannis A."/>
            <person name="Becerra Lopez-Lavalle L."/>
        </authorList>
    </citation>
    <scope>NUCLEOTIDE SEQUENCE [LARGE SCALE GENOMIC DNA]</scope>
</reference>
<feature type="region of interest" description="Disordered" evidence="8">
    <location>
        <begin position="200"/>
        <end position="280"/>
    </location>
</feature>
<keyword evidence="7" id="KW-0449">Lipoprotein</keyword>
<proteinExistence type="inferred from homology"/>
<feature type="chain" id="PRO_5045711547" description="FAS1 domain-containing protein" evidence="9">
    <location>
        <begin position="35"/>
        <end position="297"/>
    </location>
</feature>
<evidence type="ECO:0000256" key="4">
    <source>
        <dbReference type="ARBA" id="ARBA00022622"/>
    </source>
</evidence>
<evidence type="ECO:0000256" key="1">
    <source>
        <dbReference type="ARBA" id="ARBA00004609"/>
    </source>
</evidence>
<evidence type="ECO:0000256" key="7">
    <source>
        <dbReference type="ARBA" id="ARBA00023288"/>
    </source>
</evidence>
<dbReference type="PANTHER" id="PTHR32382:SF6">
    <property type="entry name" value="FASCICLIN-LIKE ARABINOGALACTAN PROTEIN 14"/>
    <property type="match status" value="1"/>
</dbReference>
<dbReference type="SUPFAM" id="SSF82153">
    <property type="entry name" value="FAS1 domain"/>
    <property type="match status" value="1"/>
</dbReference>
<comment type="subcellular location">
    <subcellularLocation>
        <location evidence="1">Cell membrane</location>
        <topology evidence="1">Lipid-anchor</topology>
        <topology evidence="1">GPI-anchor</topology>
    </subcellularLocation>
</comment>
<dbReference type="Gene3D" id="2.30.180.10">
    <property type="entry name" value="FAS1 domain"/>
    <property type="match status" value="1"/>
</dbReference>
<evidence type="ECO:0000259" key="10">
    <source>
        <dbReference type="PROSITE" id="PS50213"/>
    </source>
</evidence>
<sequence length="297" mass="31279">MMKNYNPNPSSSVLSFTLFLLFFFLFSSSSSVSAFNVTRLLNQFPEFGAFNDYLTKTRLFEQINTRQTITVLALDNATVSSIAGNSLDVIKQILDAHVILDYYDVAKMRKLTTDKPTVLTTLFQSTGDAVNQQGFVKVVLNKRGQIQFGSAAKDAPLSAKLVKPVASQPYNISVLQISAPIVIPGIGVYNLPPPAPEAPYVAPVEAPAPSADAPAPADDDDADSPADAPSPASKAPEPAADAPDAPASSPSKAADEDDAEAPGPADADADDSTSEGSRSQIGGVVVAALVWLWLVNL</sequence>
<feature type="signal peptide" evidence="9">
    <location>
        <begin position="1"/>
        <end position="34"/>
    </location>
</feature>
<evidence type="ECO:0000256" key="6">
    <source>
        <dbReference type="ARBA" id="ARBA00023136"/>
    </source>
</evidence>
<dbReference type="EMBL" id="OZ021745">
    <property type="protein sequence ID" value="CAK9312891.1"/>
    <property type="molecule type" value="Genomic_DNA"/>
</dbReference>